<sequence length="941" mass="105215">MTEAIADDVGLLRRFELRLLRCSLSPSPTPPSPPPPPPSNPLHRLIDGVLSSIEQGDYAAALSSEASHHVFGFASAFAFDDTVECAERFHREAEGSTATFLVGGFESSWLSVIDPESADGDRAARAVLLICLCVAALLAFTQRNVTGPVERFPSFPLLIGGTTYAKQESATGFWDAWARSHLASSGADVLGKFSSLTDIVYAKMLLMKTKDVCAHGISCHLPGSLSWWLSRVIFLQQRILDERSSSLYDLLQVYIGETLKHFGNLEKVTSYWGSELYEGEASSIVCMINLEAGIIENEYARVDSSRLYFNRAEEACGLQLSVTGVLGLRTVHQVDAKAQMVLVNNQDQEKNSNGSLVRFSELEKDDFVTQGADKAPDCRVGVEDCDILMAPKLIADGPAGNSENALQDGSFSPLSLGSVQQAVVLVQCLYIKKSKRDEELSRWEMAPYIEAIDAQQHCCFMIRCFCDILRTRWEFARTRTKQRALLLMEKLVQGVYEASPVAAQRIQCSYGVYFPTIPALRKEYGELLVGCGLIGEALKTFEDLELWDNLIHCYSSLLGKKSMAFDLIKARLCDSPNDPRLWCSLGDVTNNDEYYEKALEVSKNRSARAKRALARNAYNRGDYITSKVLWESAMALNSLYPDGWFALGSAALKARDIDKALDGFTRAVQLDPENPEAWNNIACLHMIKKRNKESFIAFREALKFRRNSWQLWENYSHVAMDIGNLRQALEATKMVMDLTSSKRIDADLLDRVMVKVEEKCLRQPNYTSLKSVEDHNPSVQSLPATVLSNESRDVSGHTENEMGSSRETELLVDILGGIFQQIIRSGGDVWGLYARWHKIKGDLSMCSEALLKQVRSYQGSDVWKDQDRFKKFALASLQLCNVYMEIAASTGSHRELTAAEMHLRNTIKQAVNFSNTQEYRDLQECFDEVKKRLQAVSTVHV</sequence>
<dbReference type="PANTHER" id="PTHR16193">
    <property type="entry name" value="TETRATRICOPEPTIDE REPEAT PROTEIN 27"/>
    <property type="match status" value="1"/>
</dbReference>
<dbReference type="Gene3D" id="1.25.40.10">
    <property type="entry name" value="Tetratricopeptide repeat domain"/>
    <property type="match status" value="1"/>
</dbReference>
<dbReference type="PROSITE" id="PS50293">
    <property type="entry name" value="TPR_REGION"/>
    <property type="match status" value="1"/>
</dbReference>
<comment type="caution">
    <text evidence="4">The sequence shown here is derived from an EMBL/GenBank/DDBJ whole genome shotgun (WGS) entry which is preliminary data.</text>
</comment>
<feature type="repeat" description="TPR" evidence="3">
    <location>
        <begin position="641"/>
        <end position="674"/>
    </location>
</feature>
<evidence type="ECO:0008006" key="6">
    <source>
        <dbReference type="Google" id="ProtNLM"/>
    </source>
</evidence>
<dbReference type="InterPro" id="IPR044244">
    <property type="entry name" value="TTC27/Emw1"/>
</dbReference>
<proteinExistence type="predicted"/>
<reference evidence="4" key="1">
    <citation type="journal article" date="2023" name="Nat. Commun.">
        <title>Diploid and tetraploid genomes of Acorus and the evolution of monocots.</title>
        <authorList>
            <person name="Ma L."/>
            <person name="Liu K.W."/>
            <person name="Li Z."/>
            <person name="Hsiao Y.Y."/>
            <person name="Qi Y."/>
            <person name="Fu T."/>
            <person name="Tang G.D."/>
            <person name="Zhang D."/>
            <person name="Sun W.H."/>
            <person name="Liu D.K."/>
            <person name="Li Y."/>
            <person name="Chen G.Z."/>
            <person name="Liu X.D."/>
            <person name="Liao X.Y."/>
            <person name="Jiang Y.T."/>
            <person name="Yu X."/>
            <person name="Hao Y."/>
            <person name="Huang J."/>
            <person name="Zhao X.W."/>
            <person name="Ke S."/>
            <person name="Chen Y.Y."/>
            <person name="Wu W.L."/>
            <person name="Hsu J.L."/>
            <person name="Lin Y.F."/>
            <person name="Huang M.D."/>
            <person name="Li C.Y."/>
            <person name="Huang L."/>
            <person name="Wang Z.W."/>
            <person name="Zhao X."/>
            <person name="Zhong W.Y."/>
            <person name="Peng D.H."/>
            <person name="Ahmad S."/>
            <person name="Lan S."/>
            <person name="Zhang J.S."/>
            <person name="Tsai W.C."/>
            <person name="Van de Peer Y."/>
            <person name="Liu Z.J."/>
        </authorList>
    </citation>
    <scope>NUCLEOTIDE SEQUENCE</scope>
    <source>
        <strain evidence="4">SCP</strain>
    </source>
</reference>
<accession>A0AAV9B9Z4</accession>
<dbReference type="EMBL" id="JAUJYN010000004">
    <property type="protein sequence ID" value="KAK1273175.1"/>
    <property type="molecule type" value="Genomic_DNA"/>
</dbReference>
<organism evidence="4 5">
    <name type="scientific">Acorus gramineus</name>
    <name type="common">Dwarf sweet flag</name>
    <dbReference type="NCBI Taxonomy" id="55184"/>
    <lineage>
        <taxon>Eukaryota</taxon>
        <taxon>Viridiplantae</taxon>
        <taxon>Streptophyta</taxon>
        <taxon>Embryophyta</taxon>
        <taxon>Tracheophyta</taxon>
        <taxon>Spermatophyta</taxon>
        <taxon>Magnoliopsida</taxon>
        <taxon>Liliopsida</taxon>
        <taxon>Acoraceae</taxon>
        <taxon>Acorus</taxon>
    </lineage>
</organism>
<keyword evidence="1" id="KW-0677">Repeat</keyword>
<gene>
    <name evidence="4" type="ORF">QJS04_geneDACA013209</name>
</gene>
<dbReference type="InterPro" id="IPR019734">
    <property type="entry name" value="TPR_rpt"/>
</dbReference>
<reference evidence="4" key="2">
    <citation type="submission" date="2023-06" db="EMBL/GenBank/DDBJ databases">
        <authorList>
            <person name="Ma L."/>
            <person name="Liu K.-W."/>
            <person name="Li Z."/>
            <person name="Hsiao Y.-Y."/>
            <person name="Qi Y."/>
            <person name="Fu T."/>
            <person name="Tang G."/>
            <person name="Zhang D."/>
            <person name="Sun W.-H."/>
            <person name="Liu D.-K."/>
            <person name="Li Y."/>
            <person name="Chen G.-Z."/>
            <person name="Liu X.-D."/>
            <person name="Liao X.-Y."/>
            <person name="Jiang Y.-T."/>
            <person name="Yu X."/>
            <person name="Hao Y."/>
            <person name="Huang J."/>
            <person name="Zhao X.-W."/>
            <person name="Ke S."/>
            <person name="Chen Y.-Y."/>
            <person name="Wu W.-L."/>
            <person name="Hsu J.-L."/>
            <person name="Lin Y.-F."/>
            <person name="Huang M.-D."/>
            <person name="Li C.-Y."/>
            <person name="Huang L."/>
            <person name="Wang Z.-W."/>
            <person name="Zhao X."/>
            <person name="Zhong W.-Y."/>
            <person name="Peng D.-H."/>
            <person name="Ahmad S."/>
            <person name="Lan S."/>
            <person name="Zhang J.-S."/>
            <person name="Tsai W.-C."/>
            <person name="Van De Peer Y."/>
            <person name="Liu Z.-J."/>
        </authorList>
    </citation>
    <scope>NUCLEOTIDE SEQUENCE</scope>
    <source>
        <strain evidence="4">SCP</strain>
        <tissue evidence="4">Leaves</tissue>
    </source>
</reference>
<keyword evidence="2 3" id="KW-0802">TPR repeat</keyword>
<evidence type="ECO:0000256" key="3">
    <source>
        <dbReference type="PROSITE-ProRule" id="PRU00339"/>
    </source>
</evidence>
<keyword evidence="5" id="KW-1185">Reference proteome</keyword>
<dbReference type="PANTHER" id="PTHR16193:SF0">
    <property type="entry name" value="TETRATRICOPEPTIDE REPEAT PROTEIN 27"/>
    <property type="match status" value="1"/>
</dbReference>
<dbReference type="InterPro" id="IPR011990">
    <property type="entry name" value="TPR-like_helical_dom_sf"/>
</dbReference>
<dbReference type="SUPFAM" id="SSF48452">
    <property type="entry name" value="TPR-like"/>
    <property type="match status" value="1"/>
</dbReference>
<evidence type="ECO:0000313" key="5">
    <source>
        <dbReference type="Proteomes" id="UP001179952"/>
    </source>
</evidence>
<protein>
    <recommendedName>
        <fullName evidence="6">Tetratricopeptide repeat protein 27 homolog</fullName>
    </recommendedName>
</protein>
<name>A0AAV9B9Z4_ACOGR</name>
<evidence type="ECO:0000313" key="4">
    <source>
        <dbReference type="EMBL" id="KAK1273175.1"/>
    </source>
</evidence>
<evidence type="ECO:0000256" key="1">
    <source>
        <dbReference type="ARBA" id="ARBA00022737"/>
    </source>
</evidence>
<dbReference type="InterPro" id="IPR013105">
    <property type="entry name" value="TPR_2"/>
</dbReference>
<dbReference type="Pfam" id="PF07719">
    <property type="entry name" value="TPR_2"/>
    <property type="match status" value="1"/>
</dbReference>
<dbReference type="AlphaFoldDB" id="A0AAV9B9Z4"/>
<dbReference type="PROSITE" id="PS50005">
    <property type="entry name" value="TPR"/>
    <property type="match status" value="1"/>
</dbReference>
<dbReference type="Proteomes" id="UP001179952">
    <property type="component" value="Unassembled WGS sequence"/>
</dbReference>
<dbReference type="SMART" id="SM00028">
    <property type="entry name" value="TPR"/>
    <property type="match status" value="3"/>
</dbReference>
<evidence type="ECO:0000256" key="2">
    <source>
        <dbReference type="ARBA" id="ARBA00022803"/>
    </source>
</evidence>
<dbReference type="Pfam" id="PF13181">
    <property type="entry name" value="TPR_8"/>
    <property type="match status" value="1"/>
</dbReference>